<sequence>MCSLIFDMLNKVIILGLLFSVVAPIHCRSHHTINFRLDDPSNPSCFAWDSKSDHFVVGFLRRRGLVSVSDAGVVSFLRSHDSLPVDSSFTGISVDPSRRRLLAVVRNPSPPYSAVAAYDLPSFAPRFLTPLPSPALAKSVAVDYAGNAYVTDSAADVIYRINEHGEAAILLSKSAALKSQSDGLNGVAYNPKGYLLVTKSNSGKLFKVDADDGSAKEVILNKEITGAGAISIRKDGVVLALSQQKLYFLKSADSWSQAAVFDETAVDEEKNPTTVAVGAEDRTYVLYGKTNEIVELVSQVESKEDNLWIFILIGLGLAYFTFWRLQMKKLIQNMNKKTV</sequence>
<protein>
    <recommendedName>
        <fullName evidence="5">SMP-30/Gluconolactonase/LRE-like region domain-containing protein</fullName>
    </recommendedName>
</protein>
<dbReference type="GO" id="GO:0005783">
    <property type="term" value="C:endoplasmic reticulum"/>
    <property type="evidence" value="ECO:0007669"/>
    <property type="project" value="TreeGrafter"/>
</dbReference>
<feature type="transmembrane region" description="Helical" evidence="1">
    <location>
        <begin position="307"/>
        <end position="325"/>
    </location>
</feature>
<dbReference type="PANTHER" id="PTHR31460">
    <property type="match status" value="1"/>
</dbReference>
<comment type="caution">
    <text evidence="3">The sequence shown here is derived from an EMBL/GenBank/DDBJ whole genome shotgun (WGS) entry which is preliminary data.</text>
</comment>
<evidence type="ECO:0000256" key="1">
    <source>
        <dbReference type="SAM" id="Phobius"/>
    </source>
</evidence>
<proteinExistence type="predicted"/>
<keyword evidence="1" id="KW-0812">Transmembrane</keyword>
<keyword evidence="1" id="KW-1133">Transmembrane helix</keyword>
<dbReference type="AlphaFoldDB" id="S8CQZ7"/>
<evidence type="ECO:0000313" key="4">
    <source>
        <dbReference type="Proteomes" id="UP000015453"/>
    </source>
</evidence>
<dbReference type="PANTHER" id="PTHR31460:SF3">
    <property type="entry name" value="MESOCENTIN"/>
    <property type="match status" value="1"/>
</dbReference>
<evidence type="ECO:0008006" key="5">
    <source>
        <dbReference type="Google" id="ProtNLM"/>
    </source>
</evidence>
<accession>S8CQZ7</accession>
<dbReference type="EMBL" id="AUSU01003178">
    <property type="protein sequence ID" value="EPS67311.1"/>
    <property type="molecule type" value="Genomic_DNA"/>
</dbReference>
<feature type="signal peptide" evidence="2">
    <location>
        <begin position="1"/>
        <end position="27"/>
    </location>
</feature>
<feature type="chain" id="PRO_5004549237" description="SMP-30/Gluconolactonase/LRE-like region domain-containing protein" evidence="2">
    <location>
        <begin position="28"/>
        <end position="339"/>
    </location>
</feature>
<keyword evidence="4" id="KW-1185">Reference proteome</keyword>
<evidence type="ECO:0000313" key="3">
    <source>
        <dbReference type="EMBL" id="EPS67311.1"/>
    </source>
</evidence>
<dbReference type="InterPro" id="IPR053224">
    <property type="entry name" value="Sensory_adhesion_molecule"/>
</dbReference>
<dbReference type="Proteomes" id="UP000015453">
    <property type="component" value="Unassembled WGS sequence"/>
</dbReference>
<keyword evidence="2" id="KW-0732">Signal</keyword>
<name>S8CQZ7_9LAMI</name>
<organism evidence="3 4">
    <name type="scientific">Genlisea aurea</name>
    <dbReference type="NCBI Taxonomy" id="192259"/>
    <lineage>
        <taxon>Eukaryota</taxon>
        <taxon>Viridiplantae</taxon>
        <taxon>Streptophyta</taxon>
        <taxon>Embryophyta</taxon>
        <taxon>Tracheophyta</taxon>
        <taxon>Spermatophyta</taxon>
        <taxon>Magnoliopsida</taxon>
        <taxon>eudicotyledons</taxon>
        <taxon>Gunneridae</taxon>
        <taxon>Pentapetalae</taxon>
        <taxon>asterids</taxon>
        <taxon>lamiids</taxon>
        <taxon>Lamiales</taxon>
        <taxon>Lentibulariaceae</taxon>
        <taxon>Genlisea</taxon>
    </lineage>
</organism>
<dbReference type="Gene3D" id="2.120.10.30">
    <property type="entry name" value="TolB, C-terminal domain"/>
    <property type="match status" value="1"/>
</dbReference>
<dbReference type="OrthoDB" id="1885092at2759"/>
<dbReference type="InterPro" id="IPR011042">
    <property type="entry name" value="6-blade_b-propeller_TolB-like"/>
</dbReference>
<keyword evidence="1" id="KW-0472">Membrane</keyword>
<gene>
    <name evidence="3" type="ORF">M569_07462</name>
</gene>
<dbReference type="SUPFAM" id="SSF101898">
    <property type="entry name" value="NHL repeat"/>
    <property type="match status" value="1"/>
</dbReference>
<reference evidence="3 4" key="1">
    <citation type="journal article" date="2013" name="BMC Genomics">
        <title>The miniature genome of a carnivorous plant Genlisea aurea contains a low number of genes and short non-coding sequences.</title>
        <authorList>
            <person name="Leushkin E.V."/>
            <person name="Sutormin R.A."/>
            <person name="Nabieva E.R."/>
            <person name="Penin A.A."/>
            <person name="Kondrashov A.S."/>
            <person name="Logacheva M.D."/>
        </authorList>
    </citation>
    <scope>NUCLEOTIDE SEQUENCE [LARGE SCALE GENOMIC DNA]</scope>
</reference>
<evidence type="ECO:0000256" key="2">
    <source>
        <dbReference type="SAM" id="SignalP"/>
    </source>
</evidence>